<dbReference type="AlphaFoldDB" id="A0A812XH14"/>
<proteinExistence type="predicted"/>
<evidence type="ECO:0000313" key="3">
    <source>
        <dbReference type="Proteomes" id="UP000601435"/>
    </source>
</evidence>
<gene>
    <name evidence="2" type="ORF">SNEC2469_LOCUS21180</name>
</gene>
<feature type="compositionally biased region" description="Low complexity" evidence="1">
    <location>
        <begin position="141"/>
        <end position="158"/>
    </location>
</feature>
<accession>A0A812XH14</accession>
<comment type="caution">
    <text evidence="2">The sequence shown here is derived from an EMBL/GenBank/DDBJ whole genome shotgun (WGS) entry which is preliminary data.</text>
</comment>
<protein>
    <submittedName>
        <fullName evidence="2">Uncharacterized protein</fullName>
    </submittedName>
</protein>
<dbReference type="EMBL" id="CAJNJA010037408">
    <property type="protein sequence ID" value="CAE7732801.1"/>
    <property type="molecule type" value="Genomic_DNA"/>
</dbReference>
<dbReference type="Proteomes" id="UP000601435">
    <property type="component" value="Unassembled WGS sequence"/>
</dbReference>
<feature type="region of interest" description="Disordered" evidence="1">
    <location>
        <begin position="140"/>
        <end position="170"/>
    </location>
</feature>
<feature type="non-terminal residue" evidence="2">
    <location>
        <position position="1"/>
    </location>
</feature>
<dbReference type="OrthoDB" id="448155at2759"/>
<feature type="region of interest" description="Disordered" evidence="1">
    <location>
        <begin position="1"/>
        <end position="65"/>
    </location>
</feature>
<feature type="compositionally biased region" description="Basic and acidic residues" evidence="1">
    <location>
        <begin position="37"/>
        <end position="65"/>
    </location>
</feature>
<feature type="compositionally biased region" description="Basic and acidic residues" evidence="1">
    <location>
        <begin position="8"/>
        <end position="29"/>
    </location>
</feature>
<keyword evidence="3" id="KW-1185">Reference proteome</keyword>
<organism evidence="2 3">
    <name type="scientific">Symbiodinium necroappetens</name>
    <dbReference type="NCBI Taxonomy" id="1628268"/>
    <lineage>
        <taxon>Eukaryota</taxon>
        <taxon>Sar</taxon>
        <taxon>Alveolata</taxon>
        <taxon>Dinophyceae</taxon>
        <taxon>Suessiales</taxon>
        <taxon>Symbiodiniaceae</taxon>
        <taxon>Symbiodinium</taxon>
    </lineage>
</organism>
<reference evidence="2" key="1">
    <citation type="submission" date="2021-02" db="EMBL/GenBank/DDBJ databases">
        <authorList>
            <person name="Dougan E. K."/>
            <person name="Rhodes N."/>
            <person name="Thang M."/>
            <person name="Chan C."/>
        </authorList>
    </citation>
    <scope>NUCLEOTIDE SEQUENCE</scope>
</reference>
<evidence type="ECO:0000256" key="1">
    <source>
        <dbReference type="SAM" id="MobiDB-lite"/>
    </source>
</evidence>
<name>A0A812XH14_9DINO</name>
<evidence type="ECO:0000313" key="2">
    <source>
        <dbReference type="EMBL" id="CAE7732801.1"/>
    </source>
</evidence>
<sequence length="422" mass="46390">LATAFDCATKDQLEQAKSKKKAQEAKAQEQQRQTLRQNERNRQWEKDEQKKQREKAREESKQAAELEKVKKRAFAEKVVEAYWDGEKSWVAWPQVAAKAGEVRIAVPIVLASPVVVPVIPQPCPSMGIPGPMQKAWIPPLSEASSHSTAASASSSQGSTRARLPSKASANQKRINRELVVAGKRSGLDVLKMVATHLGQMNGVNVATAFHRMSQAPGHEGEELLASAAFSSMLEVAECYAEQELAKRDASLPANCCTIIAWSCARLRVFPPSLFAKLAAVATPQLGSCQPYEITNLLWAFAEFHKYEQNAASALDPELRALVDAVAEAFRLRSFGAFKVQVLTSALMSVSAFPWDPSFTKTWILTSTFQELVSRWEELAFEGQAQVVLALKRLSIKCNPLYRSLVSKAGGIMISLEAHGLKE</sequence>